<dbReference type="InterPro" id="IPR030874">
    <property type="entry name" value="Cardiolipin_synth_Firmi"/>
</dbReference>
<evidence type="ECO:0000256" key="6">
    <source>
        <dbReference type="ARBA" id="ARBA00022737"/>
    </source>
</evidence>
<dbReference type="SMART" id="SM00155">
    <property type="entry name" value="PLDc"/>
    <property type="match status" value="2"/>
</dbReference>
<dbReference type="EMBL" id="CP094326">
    <property type="protein sequence ID" value="UNY97663.1"/>
    <property type="molecule type" value="Genomic_DNA"/>
</dbReference>
<evidence type="ECO:0000256" key="12">
    <source>
        <dbReference type="HAMAP-Rule" id="MF_01916"/>
    </source>
</evidence>
<evidence type="ECO:0000256" key="13">
    <source>
        <dbReference type="NCBIfam" id="TIGR04265"/>
    </source>
</evidence>
<feature type="active site" evidence="12">
    <location>
        <position position="405"/>
    </location>
</feature>
<keyword evidence="9 12" id="KW-0472">Membrane</keyword>
<evidence type="ECO:0000256" key="11">
    <source>
        <dbReference type="ARBA" id="ARBA00023264"/>
    </source>
</evidence>
<name>A0ABY3YJ93_9FLAO</name>
<dbReference type="NCBIfam" id="TIGR04265">
    <property type="entry name" value="bac_cardiolipin"/>
    <property type="match status" value="1"/>
</dbReference>
<keyword evidence="4 12" id="KW-0808">Transferase</keyword>
<dbReference type="HAMAP" id="MF_01916">
    <property type="entry name" value="Cardiolipin_synth_Cls"/>
    <property type="match status" value="1"/>
</dbReference>
<keyword evidence="11 12" id="KW-1208">Phospholipid metabolism</keyword>
<accession>A0ABY3YJ93</accession>
<feature type="active site" evidence="12">
    <location>
        <position position="410"/>
    </location>
</feature>
<proteinExistence type="inferred from homology"/>
<feature type="active site" evidence="12">
    <location>
        <position position="233"/>
    </location>
</feature>
<keyword evidence="5 12" id="KW-0812">Transmembrane</keyword>
<feature type="transmembrane region" description="Helical" evidence="12">
    <location>
        <begin position="39"/>
        <end position="59"/>
    </location>
</feature>
<dbReference type="CDD" id="cd09112">
    <property type="entry name" value="PLDc_CLS_2"/>
    <property type="match status" value="1"/>
</dbReference>
<dbReference type="Gene3D" id="3.30.870.10">
    <property type="entry name" value="Endonuclease Chain A"/>
    <property type="match status" value="2"/>
</dbReference>
<feature type="domain" description="PLD phosphodiesterase" evidence="14">
    <location>
        <begin position="221"/>
        <end position="248"/>
    </location>
</feature>
<feature type="active site" evidence="12">
    <location>
        <position position="226"/>
    </location>
</feature>
<evidence type="ECO:0000313" key="15">
    <source>
        <dbReference type="EMBL" id="UNY97663.1"/>
    </source>
</evidence>
<comment type="function">
    <text evidence="12">Catalyzes the reversible phosphatidyl group transfer from one phosphatidylglycerol molecule to another to form cardiolipin (CL) (diphosphatidylglycerol) and glycerol.</text>
</comment>
<dbReference type="EC" id="2.7.8.-" evidence="12 13"/>
<dbReference type="InterPro" id="IPR025202">
    <property type="entry name" value="PLD-like_dom"/>
</dbReference>
<dbReference type="PROSITE" id="PS50035">
    <property type="entry name" value="PLD"/>
    <property type="match status" value="2"/>
</dbReference>
<evidence type="ECO:0000256" key="4">
    <source>
        <dbReference type="ARBA" id="ARBA00022679"/>
    </source>
</evidence>
<comment type="catalytic activity">
    <reaction evidence="12">
        <text>2 a 1,2-diacyl-sn-glycero-3-phospho-(1'-sn-glycerol) = a cardiolipin + glycerol</text>
        <dbReference type="Rhea" id="RHEA:31451"/>
        <dbReference type="ChEBI" id="CHEBI:17754"/>
        <dbReference type="ChEBI" id="CHEBI:62237"/>
        <dbReference type="ChEBI" id="CHEBI:64716"/>
    </reaction>
</comment>
<keyword evidence="7 12" id="KW-1133">Transmembrane helix</keyword>
<sequence>MFEFLKENTWELLLGLNYIIAIVTAISIILSNINPTKAFSYLVLLIAFPFVGIILYYLFGQEYRKSKIFKRKNVLNQRRIKEWKDSLFLDSDIIQRIEDNFLEDKIRLVKLLFASERSPLTIHNKVQVLINGEQKFKRLFEDINNAEHTIHLEYYIIEDDVIGGQLIDLLCEKSGQGVKVRLSYDYVGSKLTGAAHKRLKDSGVDYYPFMPVYFPKFTSKLNYRNHRKIAVIDGKIGYVGGINITDRYVNLPHSGRYWRDTHLRIEGEAVGSLQLQFLLNWDFLTSDDLRIEDHFFPKVPFENISLVQIAASGPDSDWANIMEAIFTAINTADKNVYITTPYFIPNDEVKTAITAAARGGIEVKLILPEHGDSWAAQYAGFSFVEEMLESGVKVYMYTKGFIHAKTMVVDDVFATVGTSNMDYRSFNINFEINALVYDKKITRELTDIFNKDLEDCREVELTEWRSRPRIQKIKESFNRLWAPML</sequence>
<keyword evidence="8 12" id="KW-0443">Lipid metabolism</keyword>
<evidence type="ECO:0000256" key="7">
    <source>
        <dbReference type="ARBA" id="ARBA00022989"/>
    </source>
</evidence>
<keyword evidence="3 12" id="KW-0444">Lipid biosynthesis</keyword>
<feature type="transmembrane region" description="Helical" evidence="12">
    <location>
        <begin position="12"/>
        <end position="33"/>
    </location>
</feature>
<dbReference type="InterPro" id="IPR027379">
    <property type="entry name" value="CLS_N"/>
</dbReference>
<dbReference type="CDD" id="cd09110">
    <property type="entry name" value="PLDc_CLS_1"/>
    <property type="match status" value="1"/>
</dbReference>
<keyword evidence="6" id="KW-0677">Repeat</keyword>
<evidence type="ECO:0000256" key="3">
    <source>
        <dbReference type="ARBA" id="ARBA00022516"/>
    </source>
</evidence>
<evidence type="ECO:0000313" key="16">
    <source>
        <dbReference type="Proteomes" id="UP000829476"/>
    </source>
</evidence>
<dbReference type="RefSeq" id="WP_242936075.1">
    <property type="nucleotide sequence ID" value="NZ_CP094326.1"/>
</dbReference>
<dbReference type="Pfam" id="PF13396">
    <property type="entry name" value="PLDc_N"/>
    <property type="match status" value="1"/>
</dbReference>
<gene>
    <name evidence="15" type="primary">cls</name>
    <name evidence="15" type="ORF">MQE36_11260</name>
</gene>
<evidence type="ECO:0000256" key="9">
    <source>
        <dbReference type="ARBA" id="ARBA00023136"/>
    </source>
</evidence>
<evidence type="ECO:0000256" key="5">
    <source>
        <dbReference type="ARBA" id="ARBA00022692"/>
    </source>
</evidence>
<dbReference type="Pfam" id="PF13091">
    <property type="entry name" value="PLDc_2"/>
    <property type="match status" value="2"/>
</dbReference>
<comment type="similarity">
    <text evidence="12">Belongs to the phospholipase D family. Cardiolipin synthase subfamily.</text>
</comment>
<evidence type="ECO:0000256" key="10">
    <source>
        <dbReference type="ARBA" id="ARBA00023209"/>
    </source>
</evidence>
<organism evidence="15 16">
    <name type="scientific">Zhouia spongiae</name>
    <dbReference type="NCBI Taxonomy" id="2202721"/>
    <lineage>
        <taxon>Bacteria</taxon>
        <taxon>Pseudomonadati</taxon>
        <taxon>Bacteroidota</taxon>
        <taxon>Flavobacteriia</taxon>
        <taxon>Flavobacteriales</taxon>
        <taxon>Flavobacteriaceae</taxon>
        <taxon>Zhouia</taxon>
    </lineage>
</organism>
<keyword evidence="2 12" id="KW-1003">Cell membrane</keyword>
<dbReference type="InterPro" id="IPR022924">
    <property type="entry name" value="Cardiolipin_synthase"/>
</dbReference>
<evidence type="ECO:0000256" key="1">
    <source>
        <dbReference type="ARBA" id="ARBA00004651"/>
    </source>
</evidence>
<protein>
    <recommendedName>
        <fullName evidence="12 13">Cardiolipin synthase</fullName>
        <shortName evidence="12">CL synthase</shortName>
        <ecNumber evidence="12 13">2.7.8.-</ecNumber>
    </recommendedName>
</protein>
<dbReference type="SUPFAM" id="SSF56024">
    <property type="entry name" value="Phospholipase D/nuclease"/>
    <property type="match status" value="2"/>
</dbReference>
<evidence type="ECO:0000256" key="2">
    <source>
        <dbReference type="ARBA" id="ARBA00022475"/>
    </source>
</evidence>
<keyword evidence="16" id="KW-1185">Reference proteome</keyword>
<dbReference type="Proteomes" id="UP000829476">
    <property type="component" value="Chromosome"/>
</dbReference>
<dbReference type="PANTHER" id="PTHR21248">
    <property type="entry name" value="CARDIOLIPIN SYNTHASE"/>
    <property type="match status" value="1"/>
</dbReference>
<dbReference type="PANTHER" id="PTHR21248:SF22">
    <property type="entry name" value="PHOSPHOLIPASE D"/>
    <property type="match status" value="1"/>
</dbReference>
<dbReference type="InterPro" id="IPR001736">
    <property type="entry name" value="PLipase_D/transphosphatidylase"/>
</dbReference>
<evidence type="ECO:0000259" key="14">
    <source>
        <dbReference type="PROSITE" id="PS50035"/>
    </source>
</evidence>
<comment type="subcellular location">
    <subcellularLocation>
        <location evidence="1 12">Cell membrane</location>
        <topology evidence="1 12">Multi-pass membrane protein</topology>
    </subcellularLocation>
</comment>
<feature type="active site" evidence="12">
    <location>
        <position position="403"/>
    </location>
</feature>
<reference evidence="15 16" key="1">
    <citation type="journal article" date="2018" name="Int. J. Syst. Evol. Microbiol.">
        <title>Zhouia spongiae sp. nov., isolated from a marine sponge.</title>
        <authorList>
            <person name="Zhuang L."/>
            <person name="Lin B."/>
            <person name="Qin F."/>
            <person name="Luo L."/>
        </authorList>
    </citation>
    <scope>NUCLEOTIDE SEQUENCE [LARGE SCALE GENOMIC DNA]</scope>
    <source>
        <strain evidence="15 16">HN-Y44</strain>
    </source>
</reference>
<feature type="domain" description="PLD phosphodiesterase" evidence="14">
    <location>
        <begin position="398"/>
        <end position="425"/>
    </location>
</feature>
<feature type="active site" evidence="12">
    <location>
        <position position="228"/>
    </location>
</feature>
<keyword evidence="10 12" id="KW-0594">Phospholipid biosynthesis</keyword>
<evidence type="ECO:0000256" key="8">
    <source>
        <dbReference type="ARBA" id="ARBA00023098"/>
    </source>
</evidence>